<evidence type="ECO:0000313" key="3">
    <source>
        <dbReference type="Proteomes" id="UP001208690"/>
    </source>
</evidence>
<proteinExistence type="predicted"/>
<dbReference type="EMBL" id="JALIEB010000009">
    <property type="protein sequence ID" value="MCV3272548.1"/>
    <property type="molecule type" value="Genomic_DNA"/>
</dbReference>
<dbReference type="RefSeq" id="WP_263844868.1">
    <property type="nucleotide sequence ID" value="NZ_JALIEB010000009.1"/>
</dbReference>
<keyword evidence="3" id="KW-1185">Reference proteome</keyword>
<dbReference type="InterPro" id="IPR023387">
    <property type="entry name" value="DUF1653-like_dom"/>
</dbReference>
<dbReference type="Pfam" id="PF07866">
    <property type="entry name" value="DUF1653"/>
    <property type="match status" value="1"/>
</dbReference>
<reference evidence="2 3" key="1">
    <citation type="submission" date="2022-04" db="EMBL/GenBank/DDBJ databases">
        <title>Roseobacter sp. WL0113 is a bacterium isolated from neritic sediment.</title>
        <authorList>
            <person name="Wang L."/>
            <person name="He W."/>
            <person name="Zhang D.-F."/>
        </authorList>
    </citation>
    <scope>NUCLEOTIDE SEQUENCE [LARGE SCALE GENOMIC DNA]</scope>
    <source>
        <strain evidence="2 3">WL0113</strain>
    </source>
</reference>
<evidence type="ECO:0000313" key="2">
    <source>
        <dbReference type="EMBL" id="MCV3272548.1"/>
    </source>
</evidence>
<sequence>MILGAPLTRLSRFFRKRDPGRDAARAQGRASLEAAVPLRPAAPWDPTHRHRKGGLYRVLAQGILEADRRAAVIYDDAEGTIWIRPAEEFNDGRFELLPVQD</sequence>
<accession>A0ABT3BG64</accession>
<dbReference type="Proteomes" id="UP001208690">
    <property type="component" value="Unassembled WGS sequence"/>
</dbReference>
<comment type="caution">
    <text evidence="2">The sequence shown here is derived from an EMBL/GenBank/DDBJ whole genome shotgun (WGS) entry which is preliminary data.</text>
</comment>
<organism evidence="2 3">
    <name type="scientific">Roseobacter sinensis</name>
    <dbReference type="NCBI Taxonomy" id="2931391"/>
    <lineage>
        <taxon>Bacteria</taxon>
        <taxon>Pseudomonadati</taxon>
        <taxon>Pseudomonadota</taxon>
        <taxon>Alphaproteobacteria</taxon>
        <taxon>Rhodobacterales</taxon>
        <taxon>Roseobacteraceae</taxon>
        <taxon>Roseobacter</taxon>
    </lineage>
</organism>
<name>A0ABT3BG64_9RHOB</name>
<feature type="domain" description="DUF1653" evidence="1">
    <location>
        <begin position="47"/>
        <end position="91"/>
    </location>
</feature>
<protein>
    <submittedName>
        <fullName evidence="2">DUF1653 domain-containing protein</fullName>
    </submittedName>
</protein>
<evidence type="ECO:0000259" key="1">
    <source>
        <dbReference type="Pfam" id="PF07866"/>
    </source>
</evidence>
<gene>
    <name evidence="2" type="ORF">MUB52_14005</name>
</gene>